<organism evidence="2 3">
    <name type="scientific">Rhodanobacter soli</name>
    <dbReference type="NCBI Taxonomy" id="590609"/>
    <lineage>
        <taxon>Bacteria</taxon>
        <taxon>Pseudomonadati</taxon>
        <taxon>Pseudomonadota</taxon>
        <taxon>Gammaproteobacteria</taxon>
        <taxon>Lysobacterales</taxon>
        <taxon>Rhodanobacteraceae</taxon>
        <taxon>Rhodanobacter</taxon>
    </lineage>
</organism>
<evidence type="ECO:0000256" key="1">
    <source>
        <dbReference type="SAM" id="Phobius"/>
    </source>
</evidence>
<feature type="transmembrane region" description="Helical" evidence="1">
    <location>
        <begin position="106"/>
        <end position="125"/>
    </location>
</feature>
<proteinExistence type="predicted"/>
<evidence type="ECO:0000313" key="2">
    <source>
        <dbReference type="EMBL" id="MET4569667.1"/>
    </source>
</evidence>
<gene>
    <name evidence="2" type="ORF">ABIE04_001994</name>
</gene>
<keyword evidence="3" id="KW-1185">Reference proteome</keyword>
<feature type="transmembrane region" description="Helical" evidence="1">
    <location>
        <begin position="146"/>
        <end position="163"/>
    </location>
</feature>
<evidence type="ECO:0008006" key="4">
    <source>
        <dbReference type="Google" id="ProtNLM"/>
    </source>
</evidence>
<protein>
    <recommendedName>
        <fullName evidence="4">DUF1453 domain-containing protein</fullName>
    </recommendedName>
</protein>
<dbReference type="EMBL" id="JBEPSD010000001">
    <property type="protein sequence ID" value="MET4569667.1"/>
    <property type="molecule type" value="Genomic_DNA"/>
</dbReference>
<comment type="caution">
    <text evidence="2">The sequence shown here is derived from an EMBL/GenBank/DDBJ whole genome shotgun (WGS) entry which is preliminary data.</text>
</comment>
<feature type="transmembrane region" description="Helical" evidence="1">
    <location>
        <begin position="43"/>
        <end position="62"/>
    </location>
</feature>
<feature type="transmembrane region" description="Helical" evidence="1">
    <location>
        <begin position="169"/>
        <end position="190"/>
    </location>
</feature>
<feature type="transmembrane region" description="Helical" evidence="1">
    <location>
        <begin position="74"/>
        <end position="100"/>
    </location>
</feature>
<dbReference type="Proteomes" id="UP001549251">
    <property type="component" value="Unassembled WGS sequence"/>
</dbReference>
<reference evidence="2 3" key="1">
    <citation type="submission" date="2024-06" db="EMBL/GenBank/DDBJ databases">
        <title>Sorghum-associated microbial communities from plants grown in Nebraska, USA.</title>
        <authorList>
            <person name="Schachtman D."/>
        </authorList>
    </citation>
    <scope>NUCLEOTIDE SEQUENCE [LARGE SCALE GENOMIC DNA]</scope>
    <source>
        <strain evidence="2 3">1757</strain>
    </source>
</reference>
<keyword evidence="1" id="KW-1133">Transmembrane helix</keyword>
<evidence type="ECO:0000313" key="3">
    <source>
        <dbReference type="Proteomes" id="UP001549251"/>
    </source>
</evidence>
<keyword evidence="1" id="KW-0812">Transmembrane</keyword>
<feature type="transmembrane region" description="Helical" evidence="1">
    <location>
        <begin position="12"/>
        <end position="31"/>
    </location>
</feature>
<keyword evidence="1" id="KW-0472">Membrane</keyword>
<accession>A0ABV2PXI1</accession>
<dbReference type="RefSeq" id="WP_354549482.1">
    <property type="nucleotide sequence ID" value="NZ_JBEPSD010000001.1"/>
</dbReference>
<name>A0ABV2PXI1_9GAMM</name>
<sequence length="203" mass="22589">MPRLSDKQYQRQSMLAMTAYVAVMLGVWPLVRTVTGLPLKMLLALAPVLPMLYMIGLMARRIRDSDELEQRTHLIALGAATGLVGALSMIGGFLASAQVWHVDGTILIWVFPALMFCYGITRWWVARRYGVSLSCDDESRVPLYQRFLLMAIMLGAPALWFRRSLDDSSLGTLCGIAGGFAVLGLVLGIARWRRRHAHGEELP</sequence>